<sequence length="224" mass="24442">MCQISYDEQVSTATPEDYQTDRSVTYAESALRAAVVALAKDKSVARLTVAEVCRRAGISRDSFYRFAASPAELLAAYLYEDHNVSEVTPRHAATTEAAPSLTAAMRLVVEHVQRNLAIYTNALDPHFTPQLQDALLRRFTEVLQAHVNEFPEKLPRIDDAEPGVAARDALIAYVAFATLGAIESLVRSGAITDTELSVAILNSAIAPSWLSQPREDSTRVLPSP</sequence>
<dbReference type="GO" id="GO:0003677">
    <property type="term" value="F:DNA binding"/>
    <property type="evidence" value="ECO:0007669"/>
    <property type="project" value="UniProtKB-UniRule"/>
</dbReference>
<evidence type="ECO:0000313" key="5">
    <source>
        <dbReference type="Proteomes" id="UP000279336"/>
    </source>
</evidence>
<comment type="caution">
    <text evidence="4">The sequence shown here is derived from an EMBL/GenBank/DDBJ whole genome shotgun (WGS) entry which is preliminary data.</text>
</comment>
<dbReference type="InterPro" id="IPR009057">
    <property type="entry name" value="Homeodomain-like_sf"/>
</dbReference>
<dbReference type="AlphaFoldDB" id="A0A8B3FNU7"/>
<keyword evidence="1 2" id="KW-0238">DNA-binding</keyword>
<proteinExistence type="predicted"/>
<evidence type="ECO:0000313" key="4">
    <source>
        <dbReference type="EMBL" id="RLP11961.1"/>
    </source>
</evidence>
<dbReference type="EMBL" id="RCIW01000004">
    <property type="protein sequence ID" value="RLP11961.1"/>
    <property type="molecule type" value="Genomic_DNA"/>
</dbReference>
<evidence type="ECO:0000259" key="3">
    <source>
        <dbReference type="PROSITE" id="PS50977"/>
    </source>
</evidence>
<dbReference type="InterPro" id="IPR001647">
    <property type="entry name" value="HTH_TetR"/>
</dbReference>
<dbReference type="Gene3D" id="1.10.357.10">
    <property type="entry name" value="Tetracycline Repressor, domain 2"/>
    <property type="match status" value="1"/>
</dbReference>
<name>A0A8B3FNU7_9ACTN</name>
<dbReference type="PROSITE" id="PS50977">
    <property type="entry name" value="HTH_TETR_2"/>
    <property type="match status" value="1"/>
</dbReference>
<dbReference type="OrthoDB" id="7252896at2"/>
<dbReference type="SUPFAM" id="SSF46689">
    <property type="entry name" value="Homeodomain-like"/>
    <property type="match status" value="1"/>
</dbReference>
<reference evidence="4 5" key="1">
    <citation type="submission" date="2018-10" db="EMBL/GenBank/DDBJ databases">
        <title>Propionibacterium australiense Genome Sequencing and Assembly.</title>
        <authorList>
            <person name="Bernier A.-M."/>
            <person name="Bernard K."/>
        </authorList>
    </citation>
    <scope>NUCLEOTIDE SEQUENCE [LARGE SCALE GENOMIC DNA]</scope>
    <source>
        <strain evidence="4 5">NML98A078</strain>
    </source>
</reference>
<evidence type="ECO:0000256" key="2">
    <source>
        <dbReference type="PROSITE-ProRule" id="PRU00335"/>
    </source>
</evidence>
<feature type="domain" description="HTH tetR-type" evidence="3">
    <location>
        <begin position="25"/>
        <end position="85"/>
    </location>
</feature>
<organism evidence="4 5">
    <name type="scientific">Propionibacterium australiense</name>
    <dbReference type="NCBI Taxonomy" id="119981"/>
    <lineage>
        <taxon>Bacteria</taxon>
        <taxon>Bacillati</taxon>
        <taxon>Actinomycetota</taxon>
        <taxon>Actinomycetes</taxon>
        <taxon>Propionibacteriales</taxon>
        <taxon>Propionibacteriaceae</taxon>
        <taxon>Propionibacterium</taxon>
    </lineage>
</organism>
<protein>
    <submittedName>
        <fullName evidence="4">TetR family transcriptional regulator</fullName>
    </submittedName>
</protein>
<accession>A0A8B3FNU7</accession>
<gene>
    <name evidence="4" type="ORF">D7U36_03615</name>
</gene>
<evidence type="ECO:0000256" key="1">
    <source>
        <dbReference type="ARBA" id="ARBA00023125"/>
    </source>
</evidence>
<feature type="DNA-binding region" description="H-T-H motif" evidence="2">
    <location>
        <begin position="48"/>
        <end position="67"/>
    </location>
</feature>
<dbReference type="Proteomes" id="UP000279336">
    <property type="component" value="Unassembled WGS sequence"/>
</dbReference>